<evidence type="ECO:0000313" key="8">
    <source>
        <dbReference type="Proteomes" id="UP000823775"/>
    </source>
</evidence>
<comment type="caution">
    <text evidence="7">The sequence shown here is derived from an EMBL/GenBank/DDBJ whole genome shotgun (WGS) entry which is preliminary data.</text>
</comment>
<dbReference type="Pfam" id="PF03810">
    <property type="entry name" value="IBN_N"/>
    <property type="match status" value="1"/>
</dbReference>
<evidence type="ECO:0000256" key="4">
    <source>
        <dbReference type="ARBA" id="ARBA00022737"/>
    </source>
</evidence>
<evidence type="ECO:0000256" key="2">
    <source>
        <dbReference type="ARBA" id="ARBA00022448"/>
    </source>
</evidence>
<accession>A0ABS8T5A4</accession>
<evidence type="ECO:0000256" key="3">
    <source>
        <dbReference type="ARBA" id="ARBA00022490"/>
    </source>
</evidence>
<comment type="subcellular location">
    <subcellularLocation>
        <location evidence="1">Cytoplasm</location>
    </subcellularLocation>
</comment>
<name>A0ABS8T5A4_DATST</name>
<keyword evidence="5" id="KW-0653">Protein transport</keyword>
<dbReference type="SUPFAM" id="SSF48371">
    <property type="entry name" value="ARM repeat"/>
    <property type="match status" value="1"/>
</dbReference>
<evidence type="ECO:0000256" key="5">
    <source>
        <dbReference type="ARBA" id="ARBA00022927"/>
    </source>
</evidence>
<protein>
    <submittedName>
        <fullName evidence="7">Transportin-1</fullName>
    </submittedName>
</protein>
<sequence length="229" mass="25449">MSQGLMIDPHVEIVIERWRQISFIAATRKEGFKRSVDYWSNKCLRLRISLRFGNNFNTTLSSPISANYLAFIFSRAEGKSVDIRQAAGLLLKNNLRSAFQNMPPANQQYIKSELLPSLGAADRHIRSTAGTIISVLVQIDGIAGWQELLQALVSSLDSSDINHVEGAMDALSKICEDVPQLLDSDISGLSERPITVFLPRFLQLFPVPSHASLKKALIKFCESIYNADA</sequence>
<dbReference type="InterPro" id="IPR016024">
    <property type="entry name" value="ARM-type_fold"/>
</dbReference>
<dbReference type="PANTHER" id="PTHR10527">
    <property type="entry name" value="IMPORTIN BETA"/>
    <property type="match status" value="1"/>
</dbReference>
<proteinExistence type="predicted"/>
<keyword evidence="2" id="KW-0813">Transport</keyword>
<dbReference type="InterPro" id="IPR001494">
    <property type="entry name" value="Importin-beta_N"/>
</dbReference>
<gene>
    <name evidence="7" type="primary">TNPO1_1</name>
    <name evidence="7" type="ORF">HAX54_002658</name>
</gene>
<evidence type="ECO:0000313" key="7">
    <source>
        <dbReference type="EMBL" id="MCD7466206.1"/>
    </source>
</evidence>
<keyword evidence="8" id="KW-1185">Reference proteome</keyword>
<evidence type="ECO:0000256" key="1">
    <source>
        <dbReference type="ARBA" id="ARBA00004496"/>
    </source>
</evidence>
<dbReference type="EMBL" id="JACEIK010001119">
    <property type="protein sequence ID" value="MCD7466206.1"/>
    <property type="molecule type" value="Genomic_DNA"/>
</dbReference>
<organism evidence="7 8">
    <name type="scientific">Datura stramonium</name>
    <name type="common">Jimsonweed</name>
    <name type="synonym">Common thornapple</name>
    <dbReference type="NCBI Taxonomy" id="4076"/>
    <lineage>
        <taxon>Eukaryota</taxon>
        <taxon>Viridiplantae</taxon>
        <taxon>Streptophyta</taxon>
        <taxon>Embryophyta</taxon>
        <taxon>Tracheophyta</taxon>
        <taxon>Spermatophyta</taxon>
        <taxon>Magnoliopsida</taxon>
        <taxon>eudicotyledons</taxon>
        <taxon>Gunneridae</taxon>
        <taxon>Pentapetalae</taxon>
        <taxon>asterids</taxon>
        <taxon>lamiids</taxon>
        <taxon>Solanales</taxon>
        <taxon>Solanaceae</taxon>
        <taxon>Solanoideae</taxon>
        <taxon>Datureae</taxon>
        <taxon>Datura</taxon>
    </lineage>
</organism>
<keyword evidence="3" id="KW-0963">Cytoplasm</keyword>
<keyword evidence="4" id="KW-0677">Repeat</keyword>
<dbReference type="Proteomes" id="UP000823775">
    <property type="component" value="Unassembled WGS sequence"/>
</dbReference>
<dbReference type="InterPro" id="IPR040122">
    <property type="entry name" value="Importin_beta"/>
</dbReference>
<evidence type="ECO:0000259" key="6">
    <source>
        <dbReference type="Pfam" id="PF03810"/>
    </source>
</evidence>
<dbReference type="Gene3D" id="1.25.10.10">
    <property type="entry name" value="Leucine-rich Repeat Variant"/>
    <property type="match status" value="1"/>
</dbReference>
<dbReference type="InterPro" id="IPR011989">
    <property type="entry name" value="ARM-like"/>
</dbReference>
<feature type="domain" description="Importin N-terminal" evidence="6">
    <location>
        <begin position="62"/>
        <end position="119"/>
    </location>
</feature>
<reference evidence="7 8" key="1">
    <citation type="journal article" date="2021" name="BMC Genomics">
        <title>Datura genome reveals duplications of psychoactive alkaloid biosynthetic genes and high mutation rate following tissue culture.</title>
        <authorList>
            <person name="Rajewski A."/>
            <person name="Carter-House D."/>
            <person name="Stajich J."/>
            <person name="Litt A."/>
        </authorList>
    </citation>
    <scope>NUCLEOTIDE SEQUENCE [LARGE SCALE GENOMIC DNA]</scope>
    <source>
        <strain evidence="7">AR-01</strain>
    </source>
</reference>